<dbReference type="AlphaFoldDB" id="A0A4C1YGK1"/>
<evidence type="ECO:0000313" key="3">
    <source>
        <dbReference type="Proteomes" id="UP000299102"/>
    </source>
</evidence>
<feature type="compositionally biased region" description="Basic and acidic residues" evidence="1">
    <location>
        <begin position="247"/>
        <end position="256"/>
    </location>
</feature>
<feature type="region of interest" description="Disordered" evidence="1">
    <location>
        <begin position="197"/>
        <end position="256"/>
    </location>
</feature>
<feature type="compositionally biased region" description="Polar residues" evidence="1">
    <location>
        <begin position="202"/>
        <end position="218"/>
    </location>
</feature>
<protein>
    <submittedName>
        <fullName evidence="2">Uncharacterized protein</fullName>
    </submittedName>
</protein>
<gene>
    <name evidence="2" type="ORF">EVAR_47323_1</name>
</gene>
<organism evidence="2 3">
    <name type="scientific">Eumeta variegata</name>
    <name type="common">Bagworm moth</name>
    <name type="synonym">Eumeta japonica</name>
    <dbReference type="NCBI Taxonomy" id="151549"/>
    <lineage>
        <taxon>Eukaryota</taxon>
        <taxon>Metazoa</taxon>
        <taxon>Ecdysozoa</taxon>
        <taxon>Arthropoda</taxon>
        <taxon>Hexapoda</taxon>
        <taxon>Insecta</taxon>
        <taxon>Pterygota</taxon>
        <taxon>Neoptera</taxon>
        <taxon>Endopterygota</taxon>
        <taxon>Lepidoptera</taxon>
        <taxon>Glossata</taxon>
        <taxon>Ditrysia</taxon>
        <taxon>Tineoidea</taxon>
        <taxon>Psychidae</taxon>
        <taxon>Oiketicinae</taxon>
        <taxon>Eumeta</taxon>
    </lineage>
</organism>
<evidence type="ECO:0000256" key="1">
    <source>
        <dbReference type="SAM" id="MobiDB-lite"/>
    </source>
</evidence>
<accession>A0A4C1YGK1</accession>
<comment type="caution">
    <text evidence="2">The sequence shown here is derived from an EMBL/GenBank/DDBJ whole genome shotgun (WGS) entry which is preliminary data.</text>
</comment>
<dbReference type="Proteomes" id="UP000299102">
    <property type="component" value="Unassembled WGS sequence"/>
</dbReference>
<sequence>MKENVRLSKCCTIVHRELASAVRPLWFACMKFCTVLRSISWILLTFGTQNDDGEKSVNNRPYQDIIKWTQHVKIRSVNGLSVHLTECPPTLLKITASGQPSFASRLTKLLWEHDNSREYGKTRSKRELEALNGPRAFTDSRAGLREDRGDRKVSSLICYNITRYVRVATVAAQTSGLARRPGERILYRPTLLAQRHEWEGQPHTSSKSRVSHLASNTCDEMVPDEVQSPPRPPSPSDGRWPTCVMKHRGETIRQER</sequence>
<reference evidence="2 3" key="1">
    <citation type="journal article" date="2019" name="Commun. Biol.">
        <title>The bagworm genome reveals a unique fibroin gene that provides high tensile strength.</title>
        <authorList>
            <person name="Kono N."/>
            <person name="Nakamura H."/>
            <person name="Ohtoshi R."/>
            <person name="Tomita M."/>
            <person name="Numata K."/>
            <person name="Arakawa K."/>
        </authorList>
    </citation>
    <scope>NUCLEOTIDE SEQUENCE [LARGE SCALE GENOMIC DNA]</scope>
</reference>
<keyword evidence="3" id="KW-1185">Reference proteome</keyword>
<dbReference type="EMBL" id="BGZK01001242">
    <property type="protein sequence ID" value="GBP75286.1"/>
    <property type="molecule type" value="Genomic_DNA"/>
</dbReference>
<evidence type="ECO:0000313" key="2">
    <source>
        <dbReference type="EMBL" id="GBP75286.1"/>
    </source>
</evidence>
<proteinExistence type="predicted"/>
<name>A0A4C1YGK1_EUMVA</name>